<dbReference type="EMBL" id="MHSR01000008">
    <property type="protein sequence ID" value="OHA47035.1"/>
    <property type="molecule type" value="Genomic_DNA"/>
</dbReference>
<comment type="subunit">
    <text evidence="6">Part of the 50S ribosomal subunit. Contacts protein L20.</text>
</comment>
<keyword evidence="4 6" id="KW-0689">Ribosomal protein</keyword>
<dbReference type="AlphaFoldDB" id="A0A1G2PFC3"/>
<keyword evidence="3 6" id="KW-0694">RNA-binding</keyword>
<dbReference type="InterPro" id="IPR028909">
    <property type="entry name" value="bL21-like"/>
</dbReference>
<reference evidence="9 10" key="1">
    <citation type="journal article" date="2016" name="Nat. Commun.">
        <title>Thousands of microbial genomes shed light on interconnected biogeochemical processes in an aquifer system.</title>
        <authorList>
            <person name="Anantharaman K."/>
            <person name="Brown C.T."/>
            <person name="Hug L.A."/>
            <person name="Sharon I."/>
            <person name="Castelle C.J."/>
            <person name="Probst A.J."/>
            <person name="Thomas B.C."/>
            <person name="Singh A."/>
            <person name="Wilkins M.J."/>
            <person name="Karaoz U."/>
            <person name="Brodie E.L."/>
            <person name="Williams K.H."/>
            <person name="Hubbard S.S."/>
            <person name="Banfield J.F."/>
        </authorList>
    </citation>
    <scope>NUCLEOTIDE SEQUENCE [LARGE SCALE GENOMIC DNA]</scope>
</reference>
<dbReference type="Pfam" id="PF00829">
    <property type="entry name" value="Ribosomal_L21p"/>
    <property type="match status" value="1"/>
</dbReference>
<name>A0A1G2PFC3_9BACT</name>
<comment type="similarity">
    <text evidence="1 6 7">Belongs to the bacterial ribosomal protein bL21 family.</text>
</comment>
<dbReference type="GO" id="GO:0006412">
    <property type="term" value="P:translation"/>
    <property type="evidence" value="ECO:0007669"/>
    <property type="project" value="UniProtKB-UniRule"/>
</dbReference>
<dbReference type="PANTHER" id="PTHR21349">
    <property type="entry name" value="50S RIBOSOMAL PROTEIN L21"/>
    <property type="match status" value="1"/>
</dbReference>
<evidence type="ECO:0000313" key="9">
    <source>
        <dbReference type="EMBL" id="OHA47035.1"/>
    </source>
</evidence>
<dbReference type="GO" id="GO:0005840">
    <property type="term" value="C:ribosome"/>
    <property type="evidence" value="ECO:0007669"/>
    <property type="project" value="UniProtKB-KW"/>
</dbReference>
<dbReference type="GO" id="GO:0003735">
    <property type="term" value="F:structural constituent of ribosome"/>
    <property type="evidence" value="ECO:0007669"/>
    <property type="project" value="InterPro"/>
</dbReference>
<feature type="region of interest" description="Disordered" evidence="8">
    <location>
        <begin position="108"/>
        <end position="143"/>
    </location>
</feature>
<dbReference type="PROSITE" id="PS01169">
    <property type="entry name" value="RIBOSOMAL_L21"/>
    <property type="match status" value="1"/>
</dbReference>
<protein>
    <recommendedName>
        <fullName evidence="6">Large ribosomal subunit protein bL21</fullName>
    </recommendedName>
</protein>
<dbReference type="GO" id="GO:0019843">
    <property type="term" value="F:rRNA binding"/>
    <property type="evidence" value="ECO:0007669"/>
    <property type="project" value="UniProtKB-UniRule"/>
</dbReference>
<proteinExistence type="inferred from homology"/>
<keyword evidence="2 6" id="KW-0699">rRNA-binding</keyword>
<dbReference type="GO" id="GO:1990904">
    <property type="term" value="C:ribonucleoprotein complex"/>
    <property type="evidence" value="ECO:0007669"/>
    <property type="project" value="UniProtKB-KW"/>
</dbReference>
<organism evidence="9 10">
    <name type="scientific">Candidatus Terrybacteria bacterium RIFCSPHIGHO2_01_FULL_43_35</name>
    <dbReference type="NCBI Taxonomy" id="1802361"/>
    <lineage>
        <taxon>Bacteria</taxon>
        <taxon>Candidatus Terryibacteriota</taxon>
    </lineage>
</organism>
<accession>A0A1G2PFC3</accession>
<comment type="function">
    <text evidence="6 7">This protein binds to 23S rRNA in the presence of protein L20.</text>
</comment>
<evidence type="ECO:0000256" key="1">
    <source>
        <dbReference type="ARBA" id="ARBA00008563"/>
    </source>
</evidence>
<comment type="caution">
    <text evidence="9">The sequence shown here is derived from an EMBL/GenBank/DDBJ whole genome shotgun (WGS) entry which is preliminary data.</text>
</comment>
<evidence type="ECO:0000256" key="2">
    <source>
        <dbReference type="ARBA" id="ARBA00022730"/>
    </source>
</evidence>
<dbReference type="NCBIfam" id="TIGR00061">
    <property type="entry name" value="L21"/>
    <property type="match status" value="1"/>
</dbReference>
<evidence type="ECO:0000313" key="10">
    <source>
        <dbReference type="Proteomes" id="UP000178869"/>
    </source>
</evidence>
<evidence type="ECO:0000256" key="5">
    <source>
        <dbReference type="ARBA" id="ARBA00023274"/>
    </source>
</evidence>
<keyword evidence="5 6" id="KW-0687">Ribonucleoprotein</keyword>
<dbReference type="Proteomes" id="UP000178869">
    <property type="component" value="Unassembled WGS sequence"/>
</dbReference>
<evidence type="ECO:0000256" key="3">
    <source>
        <dbReference type="ARBA" id="ARBA00022884"/>
    </source>
</evidence>
<dbReference type="InterPro" id="IPR018258">
    <property type="entry name" value="Ribosomal_bL21_CS"/>
</dbReference>
<sequence>MQLAVIKTGGKQYLVSRGQRIAVETLPYESGKEFDFNEVLLLVYAGQVKVGMPFVEGAKVMGRIISHGLHDKVIVFKFKPKKRQKRKKGHRQSYTLVEIMDIKDNALKAEAPVSKPKESQTGPKRKTVASIKAKRAVRRSVSK</sequence>
<dbReference type="GO" id="GO:0005737">
    <property type="term" value="C:cytoplasm"/>
    <property type="evidence" value="ECO:0007669"/>
    <property type="project" value="UniProtKB-ARBA"/>
</dbReference>
<dbReference type="HAMAP" id="MF_01363">
    <property type="entry name" value="Ribosomal_bL21"/>
    <property type="match status" value="1"/>
</dbReference>
<dbReference type="InterPro" id="IPR036164">
    <property type="entry name" value="bL21-like_sf"/>
</dbReference>
<dbReference type="SUPFAM" id="SSF141091">
    <property type="entry name" value="L21p-like"/>
    <property type="match status" value="1"/>
</dbReference>
<gene>
    <name evidence="6" type="primary">rplU</name>
    <name evidence="9" type="ORF">A2828_03625</name>
</gene>
<evidence type="ECO:0000256" key="7">
    <source>
        <dbReference type="RuleBase" id="RU000562"/>
    </source>
</evidence>
<evidence type="ECO:0000256" key="8">
    <source>
        <dbReference type="SAM" id="MobiDB-lite"/>
    </source>
</evidence>
<dbReference type="PANTHER" id="PTHR21349:SF0">
    <property type="entry name" value="LARGE RIBOSOMAL SUBUNIT PROTEIN BL21M"/>
    <property type="match status" value="1"/>
</dbReference>
<feature type="compositionally biased region" description="Basic residues" evidence="8">
    <location>
        <begin position="123"/>
        <end position="143"/>
    </location>
</feature>
<dbReference type="InterPro" id="IPR001787">
    <property type="entry name" value="Ribosomal_bL21"/>
</dbReference>
<evidence type="ECO:0000256" key="4">
    <source>
        <dbReference type="ARBA" id="ARBA00022980"/>
    </source>
</evidence>
<evidence type="ECO:0000256" key="6">
    <source>
        <dbReference type="HAMAP-Rule" id="MF_01363"/>
    </source>
</evidence>